<accession>A0A1F5T0I0</accession>
<proteinExistence type="predicted"/>
<evidence type="ECO:0008006" key="4">
    <source>
        <dbReference type="Google" id="ProtNLM"/>
    </source>
</evidence>
<keyword evidence="1" id="KW-0175">Coiled coil</keyword>
<evidence type="ECO:0000313" key="2">
    <source>
        <dbReference type="EMBL" id="OGF32243.1"/>
    </source>
</evidence>
<dbReference type="STRING" id="1798002.A2478_02870"/>
<evidence type="ECO:0000256" key="1">
    <source>
        <dbReference type="SAM" id="Coils"/>
    </source>
</evidence>
<gene>
    <name evidence="2" type="ORF">A2478_02870</name>
</gene>
<protein>
    <recommendedName>
        <fullName evidence="4">Toxic anion resistance protein</fullName>
    </recommendedName>
</protein>
<organism evidence="2 3">
    <name type="scientific">Candidatus Falkowbacteria bacterium RIFOXYC2_FULL_36_12</name>
    <dbReference type="NCBI Taxonomy" id="1798002"/>
    <lineage>
        <taxon>Bacteria</taxon>
        <taxon>Candidatus Falkowiibacteriota</taxon>
    </lineage>
</organism>
<dbReference type="Proteomes" id="UP000179001">
    <property type="component" value="Unassembled WGS sequence"/>
</dbReference>
<reference evidence="2 3" key="1">
    <citation type="journal article" date="2016" name="Nat. Commun.">
        <title>Thousands of microbial genomes shed light on interconnected biogeochemical processes in an aquifer system.</title>
        <authorList>
            <person name="Anantharaman K."/>
            <person name="Brown C.T."/>
            <person name="Hug L.A."/>
            <person name="Sharon I."/>
            <person name="Castelle C.J."/>
            <person name="Probst A.J."/>
            <person name="Thomas B.C."/>
            <person name="Singh A."/>
            <person name="Wilkins M.J."/>
            <person name="Karaoz U."/>
            <person name="Brodie E.L."/>
            <person name="Williams K.H."/>
            <person name="Hubbard S.S."/>
            <person name="Banfield J.F."/>
        </authorList>
    </citation>
    <scope>NUCLEOTIDE SEQUENCE [LARGE SCALE GENOMIC DNA]</scope>
</reference>
<comment type="caution">
    <text evidence="2">The sequence shown here is derived from an EMBL/GenBank/DDBJ whole genome shotgun (WGS) entry which is preliminary data.</text>
</comment>
<name>A0A1F5T0I0_9BACT</name>
<dbReference type="EMBL" id="MFGJ01000006">
    <property type="protein sequence ID" value="OGF32243.1"/>
    <property type="molecule type" value="Genomic_DNA"/>
</dbReference>
<sequence length="346" mass="38263">MPSNSLTLKTDLSLPVLLKIDAVALSDQLEPLYDDVNNSADQLLSAIKVGDLQSAERLLGNLNKNLATLKKNSNKPGFLSRIFANAGKQLQRQIVLRQSLKTAIENELAKYYVARKQLHTNIDEFTQLARNDIELAHNIQKAIDVLDEQIEYLNQYKASQTPDPETEKQINKAIAVRQLQVSNLAGFRISMETNATIIAIQLAEREELYGTMGCFRPQLETLLKTELSTLIGQHEVRTAAATLQSSKEGLRAAVLMIAQMARQDAVRVIKATKEPIFDAETIQATTAEVMAMIDDVKTAVKDAQQKQAEAIKAANKASEDLKAKVAQMSRDEINTRLLKGSGGEHE</sequence>
<evidence type="ECO:0000313" key="3">
    <source>
        <dbReference type="Proteomes" id="UP000179001"/>
    </source>
</evidence>
<feature type="coiled-coil region" evidence="1">
    <location>
        <begin position="300"/>
        <end position="331"/>
    </location>
</feature>
<dbReference type="AlphaFoldDB" id="A0A1F5T0I0"/>